<dbReference type="AlphaFoldDB" id="A0A952DVD9"/>
<reference evidence="2" key="1">
    <citation type="journal article" date="2022" name="ISME J.">
        <title>A general approach to explore prokaryotic protein glycosylation reveals the unique surface layer modulation of an anammox bacterium.</title>
        <authorList>
            <person name="Pabst M."/>
            <person name="Grouzdev D.S."/>
            <person name="Lawson C.E."/>
            <person name="Kleikamp H.B.C."/>
            <person name="de Ram C."/>
            <person name="Louwen R."/>
            <person name="Lin Y.M."/>
            <person name="Lucker S."/>
            <person name="van Loosdrecht M.C.M."/>
            <person name="Laureni M."/>
        </authorList>
    </citation>
    <scope>NUCLEOTIDE SEQUENCE</scope>
    <source>
        <strain evidence="2">BROCD043</strain>
    </source>
</reference>
<evidence type="ECO:0000256" key="1">
    <source>
        <dbReference type="SAM" id="Phobius"/>
    </source>
</evidence>
<sequence>MSDAISVEEKKSSGGCSGKTIVIALVVLVFLCVCCVVSIFGALTLTIGAGINALSQVTTEALCSGTTADYQVIYQDLTTARFRSNVTEAEFEALMLDLRSVCGELEGLDAIGAMTKGLNISFKEDISGSSLVLSGNFSGKQVYLEMVEEMGDLKIDVLRIN</sequence>
<gene>
    <name evidence="2" type="ORF">H3C67_01850</name>
</gene>
<keyword evidence="1" id="KW-1133">Transmembrane helix</keyword>
<comment type="caution">
    <text evidence="2">The sequence shown here is derived from an EMBL/GenBank/DDBJ whole genome shotgun (WGS) entry which is preliminary data.</text>
</comment>
<evidence type="ECO:0000313" key="3">
    <source>
        <dbReference type="Proteomes" id="UP000781173"/>
    </source>
</evidence>
<protein>
    <submittedName>
        <fullName evidence="2">Uncharacterized protein</fullName>
    </submittedName>
</protein>
<feature type="transmembrane region" description="Helical" evidence="1">
    <location>
        <begin position="21"/>
        <end position="45"/>
    </location>
</feature>
<dbReference type="Proteomes" id="UP000781173">
    <property type="component" value="Unassembled WGS sequence"/>
</dbReference>
<keyword evidence="1" id="KW-0812">Transmembrane</keyword>
<evidence type="ECO:0000313" key="2">
    <source>
        <dbReference type="EMBL" id="MBW7953507.1"/>
    </source>
</evidence>
<name>A0A952DVD9_9BACT</name>
<dbReference type="EMBL" id="JACFOF010000003">
    <property type="protein sequence ID" value="MBW7953507.1"/>
    <property type="molecule type" value="Genomic_DNA"/>
</dbReference>
<proteinExistence type="predicted"/>
<keyword evidence="1" id="KW-0472">Membrane</keyword>
<organism evidence="2 3">
    <name type="scientific">Candidatus Dojkabacteria bacterium</name>
    <dbReference type="NCBI Taxonomy" id="2099670"/>
    <lineage>
        <taxon>Bacteria</taxon>
        <taxon>Candidatus Dojkabacteria</taxon>
    </lineage>
</organism>
<accession>A0A952DVD9</accession>